<protein>
    <submittedName>
        <fullName evidence="2">Uncharacterized protein</fullName>
    </submittedName>
</protein>
<dbReference type="AlphaFoldDB" id="A0A087GX46"/>
<dbReference type="EMBL" id="CM002873">
    <property type="protein sequence ID" value="KFK34448.1"/>
    <property type="molecule type" value="Genomic_DNA"/>
</dbReference>
<dbReference type="OMA" id="NGENPWE"/>
<feature type="compositionally biased region" description="Basic and acidic residues" evidence="1">
    <location>
        <begin position="350"/>
        <end position="359"/>
    </location>
</feature>
<reference evidence="3" key="1">
    <citation type="journal article" date="2015" name="Nat. Plants">
        <title>Genome expansion of Arabis alpina linked with retrotransposition and reduced symmetric DNA methylation.</title>
        <authorList>
            <person name="Willing E.M."/>
            <person name="Rawat V."/>
            <person name="Mandakova T."/>
            <person name="Maumus F."/>
            <person name="James G.V."/>
            <person name="Nordstroem K.J."/>
            <person name="Becker C."/>
            <person name="Warthmann N."/>
            <person name="Chica C."/>
            <person name="Szarzynska B."/>
            <person name="Zytnicki M."/>
            <person name="Albani M.C."/>
            <person name="Kiefer C."/>
            <person name="Bergonzi S."/>
            <person name="Castaings L."/>
            <person name="Mateos J.L."/>
            <person name="Berns M.C."/>
            <person name="Bujdoso N."/>
            <person name="Piofczyk T."/>
            <person name="de Lorenzo L."/>
            <person name="Barrero-Sicilia C."/>
            <person name="Mateos I."/>
            <person name="Piednoel M."/>
            <person name="Hagmann J."/>
            <person name="Chen-Min-Tao R."/>
            <person name="Iglesias-Fernandez R."/>
            <person name="Schuster S.C."/>
            <person name="Alonso-Blanco C."/>
            <person name="Roudier F."/>
            <person name="Carbonero P."/>
            <person name="Paz-Ares J."/>
            <person name="Davis S.J."/>
            <person name="Pecinka A."/>
            <person name="Quesneville H."/>
            <person name="Colot V."/>
            <person name="Lysak M.A."/>
            <person name="Weigel D."/>
            <person name="Coupland G."/>
            <person name="Schneeberger K."/>
        </authorList>
    </citation>
    <scope>NUCLEOTIDE SEQUENCE [LARGE SCALE GENOMIC DNA]</scope>
    <source>
        <strain evidence="3">cv. Pajares</strain>
    </source>
</reference>
<proteinExistence type="predicted"/>
<evidence type="ECO:0000256" key="1">
    <source>
        <dbReference type="SAM" id="MobiDB-lite"/>
    </source>
</evidence>
<dbReference type="Proteomes" id="UP000029120">
    <property type="component" value="Chromosome 5"/>
</dbReference>
<sequence>MGKWNHRSRYHRRRSPSRWYSERPSSGYGGDDGIPIWEKKFCQVIGSVPWQKVVEADAFKSWYQGNVITWNDSACQETFRNEKKRFWSQVNGVHCDVSLPDPNLYISEVDWDTYIDPELITDLERAYFAPPDDVNTGSKRDKDWNGVNPVPVKETRMEKKSSGWDLSQSSTDHLKDKASPWEAKAGCGNDKANEATTSGEETQWKTKDTCWENSGQRKDGWDKSGHQNKKAKCSENVPAKEYEMLDNPWEAKDTTWGGCSGKGREDKGWGNNDCWGNGGWENRNSGNQVRETKEWRSKGYRQDLQEYQWKDGSGRGGFRGYGANSSGCQTRRESETNRKNWGVKQSSDGWGRRNQERDYSCGYNSNYQNSRPRRDDHQNRKVNFSAK</sequence>
<name>A0A087GX46_ARAAL</name>
<dbReference type="eggNOG" id="ENOG502R7RY">
    <property type="taxonomic scope" value="Eukaryota"/>
</dbReference>
<dbReference type="PANTHER" id="PTHR34567">
    <property type="entry name" value="FK506-BINDING-LIKE PROTEIN"/>
    <property type="match status" value="1"/>
</dbReference>
<feature type="compositionally biased region" description="Basic and acidic residues" evidence="1">
    <location>
        <begin position="202"/>
        <end position="225"/>
    </location>
</feature>
<dbReference type="OrthoDB" id="1888797at2759"/>
<organism evidence="2 3">
    <name type="scientific">Arabis alpina</name>
    <name type="common">Alpine rock-cress</name>
    <dbReference type="NCBI Taxonomy" id="50452"/>
    <lineage>
        <taxon>Eukaryota</taxon>
        <taxon>Viridiplantae</taxon>
        <taxon>Streptophyta</taxon>
        <taxon>Embryophyta</taxon>
        <taxon>Tracheophyta</taxon>
        <taxon>Spermatophyta</taxon>
        <taxon>Magnoliopsida</taxon>
        <taxon>eudicotyledons</taxon>
        <taxon>Gunneridae</taxon>
        <taxon>Pentapetalae</taxon>
        <taxon>rosids</taxon>
        <taxon>malvids</taxon>
        <taxon>Brassicales</taxon>
        <taxon>Brassicaceae</taxon>
        <taxon>Arabideae</taxon>
        <taxon>Arabis</taxon>
    </lineage>
</organism>
<keyword evidence="3" id="KW-1185">Reference proteome</keyword>
<evidence type="ECO:0000313" key="2">
    <source>
        <dbReference type="EMBL" id="KFK34448.1"/>
    </source>
</evidence>
<dbReference type="PANTHER" id="PTHR34567:SF5">
    <property type="entry name" value="OXIDOREDUCTASE_TRANSITION METAL ION-BINDING PROTEIN"/>
    <property type="match status" value="1"/>
</dbReference>
<evidence type="ECO:0000313" key="3">
    <source>
        <dbReference type="Proteomes" id="UP000029120"/>
    </source>
</evidence>
<gene>
    <name evidence="2" type="ordered locus">AALP_Aa5g146500</name>
</gene>
<accession>A0A087GX46</accession>
<feature type="compositionally biased region" description="Basic and acidic residues" evidence="1">
    <location>
        <begin position="238"/>
        <end position="253"/>
    </location>
</feature>
<dbReference type="Gramene" id="KFK34448">
    <property type="protein sequence ID" value="KFK34448"/>
    <property type="gene ID" value="AALP_AA5G146500"/>
</dbReference>
<feature type="region of interest" description="Disordered" evidence="1">
    <location>
        <begin position="155"/>
        <end position="387"/>
    </location>
</feature>
<feature type="compositionally biased region" description="Basic and acidic residues" evidence="1">
    <location>
        <begin position="290"/>
        <end position="313"/>
    </location>
</feature>